<evidence type="ECO:0000313" key="5">
    <source>
        <dbReference type="EMBL" id="PST41271.1"/>
    </source>
</evidence>
<sequence>MLFDYDDTNINSVLNYAKKIEDLTFRDILVECKKYLADAEKGKKMNRPLEFINSLKNDKLLTSENSKGQLGNIIEKFYFGYEPNSNQNADLDKIGVEIKQTPIDIKKDGTLTAGERLVITMISYTDPVEEDFYKSHVYEKIKNILLVQYIRDKSKNRLDNRIKYVNLFTPPPEDLEIIINDYKVITQKIKEGKAHELSESDTYYLGACTKGSTAQSSWREQYYGNHIPAKKRAFCLKNSYMTHVLQDYVLTHKLENESIIKNIDELKHLSFEQIIINKINHYKNKTDEELCSLFDREYNNNKSQWIDLSYRMLGIKGNHAEEFEKANVKVKAIRLEENGKNRESISFPTFKYKELANEKWETSFIHEYFSTTKFLFVIFKSNGKTYNLLGAQMWNMPYNDLEETVKNGWLAIQEKIITGVTFTKTSNCIKNDLPKKSDNPIIHIRPHAQKAAFKLNNGYSQGNINRDANELPDGQWMTTHSFWINNDYILKQLKYK</sequence>
<evidence type="ECO:0000259" key="4">
    <source>
        <dbReference type="SMART" id="SM00927"/>
    </source>
</evidence>
<dbReference type="AlphaFoldDB" id="A0A2T3G1G8"/>
<evidence type="ECO:0000256" key="1">
    <source>
        <dbReference type="ARBA" id="ARBA00022722"/>
    </source>
</evidence>
<organism evidence="5 6">
    <name type="scientific">Faecalibacillus faecis</name>
    <dbReference type="NCBI Taxonomy" id="1982628"/>
    <lineage>
        <taxon>Bacteria</taxon>
        <taxon>Bacillati</taxon>
        <taxon>Bacillota</taxon>
        <taxon>Erysipelotrichia</taxon>
        <taxon>Erysipelotrichales</taxon>
        <taxon>Coprobacillaceae</taxon>
        <taxon>Faecalibacillus</taxon>
    </lineage>
</organism>
<comment type="caution">
    <text evidence="5">The sequence shown here is derived from an EMBL/GenBank/DDBJ whole genome shotgun (WGS) entry which is preliminary data.</text>
</comment>
<evidence type="ECO:0000256" key="2">
    <source>
        <dbReference type="ARBA" id="ARBA00022759"/>
    </source>
</evidence>
<dbReference type="InterPro" id="IPR037057">
    <property type="entry name" value="DNA_rep_MutH/T2_RE_sf"/>
</dbReference>
<keyword evidence="6" id="KW-1185">Reference proteome</keyword>
<protein>
    <submittedName>
        <fullName evidence="5">Restriction endonuclease</fullName>
    </submittedName>
</protein>
<dbReference type="SUPFAM" id="SSF52980">
    <property type="entry name" value="Restriction endonuclease-like"/>
    <property type="match status" value="2"/>
</dbReference>
<dbReference type="Proteomes" id="UP000241201">
    <property type="component" value="Unassembled WGS sequence"/>
</dbReference>
<dbReference type="GO" id="GO:0016787">
    <property type="term" value="F:hydrolase activity"/>
    <property type="evidence" value="ECO:0007669"/>
    <property type="project" value="UniProtKB-KW"/>
</dbReference>
<accession>A0A2T3G1G8</accession>
<dbReference type="Pfam" id="PF02976">
    <property type="entry name" value="MutH"/>
    <property type="match status" value="1"/>
</dbReference>
<dbReference type="EMBL" id="PYLP01000003">
    <property type="protein sequence ID" value="PST41271.1"/>
    <property type="molecule type" value="Genomic_DNA"/>
</dbReference>
<dbReference type="GO" id="GO:0004519">
    <property type="term" value="F:endonuclease activity"/>
    <property type="evidence" value="ECO:0007669"/>
    <property type="project" value="UniProtKB-KW"/>
</dbReference>
<dbReference type="RefSeq" id="WP_106987415.1">
    <property type="nucleotide sequence ID" value="NZ_JADPLM010000004.1"/>
</dbReference>
<dbReference type="SMART" id="SM00927">
    <property type="entry name" value="MutH"/>
    <property type="match status" value="1"/>
</dbReference>
<dbReference type="CDD" id="cd22355">
    <property type="entry name" value="Sau3AI_C"/>
    <property type="match status" value="1"/>
</dbReference>
<feature type="domain" description="DNA mismatch repair MutH/Type II restriction enzyme Sau3AI" evidence="4">
    <location>
        <begin position="81"/>
        <end position="181"/>
    </location>
</feature>
<reference evidence="6" key="1">
    <citation type="submission" date="2018-03" db="EMBL/GenBank/DDBJ databases">
        <title>Lachnoclostridium SNUG30370 gen.nov., sp.nov., isolated from human faeces.</title>
        <authorList>
            <person name="Seo B."/>
            <person name="Jeon K."/>
            <person name="Ko G."/>
        </authorList>
    </citation>
    <scope>NUCLEOTIDE SEQUENCE [LARGE SCALE GENOMIC DNA]</scope>
    <source>
        <strain evidence="6">SNUG30370</strain>
    </source>
</reference>
<keyword evidence="2 5" id="KW-0255">Endonuclease</keyword>
<keyword evidence="3" id="KW-0378">Hydrolase</keyword>
<dbReference type="InterPro" id="IPR011337">
    <property type="entry name" value="DNA_rep_MutH/RE_typeII_Sau3AI"/>
</dbReference>
<gene>
    <name evidence="5" type="ORF">C7U55_03780</name>
</gene>
<dbReference type="CDD" id="cd22356">
    <property type="entry name" value="Sau3AI_N-like"/>
    <property type="match status" value="1"/>
</dbReference>
<dbReference type="Gene3D" id="3.40.600.10">
    <property type="entry name" value="DNA mismatch repair MutH/Restriction endonuclease, type II"/>
    <property type="match status" value="2"/>
</dbReference>
<dbReference type="GO" id="GO:0003677">
    <property type="term" value="F:DNA binding"/>
    <property type="evidence" value="ECO:0007669"/>
    <property type="project" value="InterPro"/>
</dbReference>
<dbReference type="InterPro" id="IPR011335">
    <property type="entry name" value="Restrct_endonuc-II-like"/>
</dbReference>
<dbReference type="GeneID" id="77470221"/>
<name>A0A2T3G1G8_9FIRM</name>
<keyword evidence="1" id="KW-0540">Nuclease</keyword>
<evidence type="ECO:0000313" key="6">
    <source>
        <dbReference type="Proteomes" id="UP000241201"/>
    </source>
</evidence>
<proteinExistence type="predicted"/>
<evidence type="ECO:0000256" key="3">
    <source>
        <dbReference type="ARBA" id="ARBA00022801"/>
    </source>
</evidence>
<dbReference type="NCBIfam" id="NF040973">
    <property type="entry name" value="restrict_Sau3AI"/>
    <property type="match status" value="1"/>
</dbReference>